<dbReference type="Proteomes" id="UP000569951">
    <property type="component" value="Unassembled WGS sequence"/>
</dbReference>
<reference evidence="1 2" key="1">
    <citation type="submission" date="2020-08" db="EMBL/GenBank/DDBJ databases">
        <title>Genomic Encyclopedia of Type Strains, Phase IV (KMG-IV): sequencing the most valuable type-strain genomes for metagenomic binning, comparative biology and taxonomic classification.</title>
        <authorList>
            <person name="Goeker M."/>
        </authorList>
    </citation>
    <scope>NUCLEOTIDE SEQUENCE [LARGE SCALE GENOMIC DNA]</scope>
    <source>
        <strain evidence="1 2">DSM 21458</strain>
    </source>
</reference>
<dbReference type="EMBL" id="JACHHG010000004">
    <property type="protein sequence ID" value="MBB6097912.1"/>
    <property type="molecule type" value="Genomic_DNA"/>
</dbReference>
<proteinExistence type="predicted"/>
<dbReference type="RefSeq" id="WP_281376977.1">
    <property type="nucleotide sequence ID" value="NZ_JACHHG010000004.1"/>
</dbReference>
<accession>A0A841I1G8</accession>
<comment type="caution">
    <text evidence="1">The sequence shown here is derived from an EMBL/GenBank/DDBJ whole genome shotgun (WGS) entry which is preliminary data.</text>
</comment>
<keyword evidence="2" id="KW-1185">Reference proteome</keyword>
<dbReference type="AlphaFoldDB" id="A0A841I1G8"/>
<gene>
    <name evidence="1" type="ORF">HNR42_001335</name>
</gene>
<evidence type="ECO:0000313" key="1">
    <source>
        <dbReference type="EMBL" id="MBB6097912.1"/>
    </source>
</evidence>
<protein>
    <submittedName>
        <fullName evidence="1">Uncharacterized protein</fullName>
    </submittedName>
</protein>
<sequence length="43" mass="4663">MAALGATLLAWWRADQAHVELEETSRKAIRAEEPIVTTLEGGA</sequence>
<evidence type="ECO:0000313" key="2">
    <source>
        <dbReference type="Proteomes" id="UP000569951"/>
    </source>
</evidence>
<organism evidence="1 2">
    <name type="scientific">Deinobacterium chartae</name>
    <dbReference type="NCBI Taxonomy" id="521158"/>
    <lineage>
        <taxon>Bacteria</taxon>
        <taxon>Thermotogati</taxon>
        <taxon>Deinococcota</taxon>
        <taxon>Deinococci</taxon>
        <taxon>Deinococcales</taxon>
        <taxon>Deinococcaceae</taxon>
        <taxon>Deinobacterium</taxon>
    </lineage>
</organism>
<name>A0A841I1G8_9DEIO</name>